<dbReference type="Pfam" id="PF13602">
    <property type="entry name" value="ADH_zinc_N_2"/>
    <property type="match status" value="1"/>
</dbReference>
<dbReference type="AlphaFoldDB" id="A0A2S3Z5X6"/>
<reference evidence="3 4" key="1">
    <citation type="submission" date="2018-01" db="EMBL/GenBank/DDBJ databases">
        <title>Cryobacterium sp. nov., from glaciers in China.</title>
        <authorList>
            <person name="Liu Q."/>
            <person name="Xin Y.-H."/>
        </authorList>
    </citation>
    <scope>NUCLEOTIDE SEQUENCE [LARGE SCALE GENOMIC DNA]</scope>
    <source>
        <strain evidence="3 4">TMB1-8</strain>
    </source>
</reference>
<dbReference type="OrthoDB" id="3813297at2"/>
<proteinExistence type="predicted"/>
<gene>
    <name evidence="3" type="ORF">C3B59_17065</name>
</gene>
<organism evidence="3 4">
    <name type="scientific">Cryobacterium zongtaii</name>
    <dbReference type="NCBI Taxonomy" id="1259217"/>
    <lineage>
        <taxon>Bacteria</taxon>
        <taxon>Bacillati</taxon>
        <taxon>Actinomycetota</taxon>
        <taxon>Actinomycetes</taxon>
        <taxon>Micrococcales</taxon>
        <taxon>Microbacteriaceae</taxon>
        <taxon>Cryobacterium</taxon>
    </lineage>
</organism>
<dbReference type="GO" id="GO:0016651">
    <property type="term" value="F:oxidoreductase activity, acting on NAD(P)H"/>
    <property type="evidence" value="ECO:0007669"/>
    <property type="project" value="TreeGrafter"/>
</dbReference>
<evidence type="ECO:0000313" key="3">
    <source>
        <dbReference type="EMBL" id="POH59607.1"/>
    </source>
</evidence>
<accession>A0A2S3Z5X6</accession>
<dbReference type="PANTHER" id="PTHR48106">
    <property type="entry name" value="QUINONE OXIDOREDUCTASE PIG3-RELATED"/>
    <property type="match status" value="1"/>
</dbReference>
<comment type="caution">
    <text evidence="3">The sequence shown here is derived from an EMBL/GenBank/DDBJ whole genome shotgun (WGS) entry which is preliminary data.</text>
</comment>
<evidence type="ECO:0000313" key="4">
    <source>
        <dbReference type="Proteomes" id="UP000237104"/>
    </source>
</evidence>
<keyword evidence="1" id="KW-0521">NADP</keyword>
<dbReference type="SUPFAM" id="SSF51735">
    <property type="entry name" value="NAD(P)-binding Rossmann-fold domains"/>
    <property type="match status" value="1"/>
</dbReference>
<dbReference type="InterPro" id="IPR036291">
    <property type="entry name" value="NAD(P)-bd_dom_sf"/>
</dbReference>
<dbReference type="Proteomes" id="UP000237104">
    <property type="component" value="Unassembled WGS sequence"/>
</dbReference>
<protein>
    <recommendedName>
        <fullName evidence="5">Enoyl reductase (ER) domain-containing protein</fullName>
    </recommendedName>
</protein>
<evidence type="ECO:0008006" key="5">
    <source>
        <dbReference type="Google" id="ProtNLM"/>
    </source>
</evidence>
<keyword evidence="2" id="KW-0560">Oxidoreductase</keyword>
<dbReference type="EMBL" id="PPXF01000065">
    <property type="protein sequence ID" value="POH59607.1"/>
    <property type="molecule type" value="Genomic_DNA"/>
</dbReference>
<evidence type="ECO:0000256" key="1">
    <source>
        <dbReference type="ARBA" id="ARBA00022857"/>
    </source>
</evidence>
<name>A0A2S3Z5X6_9MICO</name>
<dbReference type="Gene3D" id="3.90.180.10">
    <property type="entry name" value="Medium-chain alcohol dehydrogenases, catalytic domain"/>
    <property type="match status" value="1"/>
</dbReference>
<sequence>MTLRPRYGATASSIPLTWATASGLVRRSTPGLGSNVLTTSAAGGVGYALAALLRRYRVDHIVGGLGSASKAGGLADGVIGVERGTNFFARAKDAAGGQLFDIILESIGGDVLANSLTEVASGGTVISYGAAAAQKDAVTPTPGELRTRNVSLAGSSIINLSRTVPTATRNLIESVLALTEEDLVTPVPRIVPWEDAITAHVEQANGHGTRKTVVRIN</sequence>
<dbReference type="GO" id="GO:0070402">
    <property type="term" value="F:NADPH binding"/>
    <property type="evidence" value="ECO:0007669"/>
    <property type="project" value="TreeGrafter"/>
</dbReference>
<evidence type="ECO:0000256" key="2">
    <source>
        <dbReference type="ARBA" id="ARBA00023002"/>
    </source>
</evidence>